<proteinExistence type="predicted"/>
<reference evidence="1 2" key="1">
    <citation type="submission" date="2019-05" db="EMBL/GenBank/DDBJ databases">
        <title>Genome sequence of Klebsiella sp strain TOUT106.</title>
        <authorList>
            <person name="Rahi P."/>
            <person name="Chaudhari D."/>
        </authorList>
    </citation>
    <scope>NUCLEOTIDE SEQUENCE [LARGE SCALE GENOMIC DNA]</scope>
    <source>
        <strain evidence="1 2">TOUT106</strain>
    </source>
</reference>
<evidence type="ECO:0000313" key="2">
    <source>
        <dbReference type="Proteomes" id="UP000307430"/>
    </source>
</evidence>
<comment type="caution">
    <text evidence="1">The sequence shown here is derived from an EMBL/GenBank/DDBJ whole genome shotgun (WGS) entry which is preliminary data.</text>
</comment>
<evidence type="ECO:0000313" key="1">
    <source>
        <dbReference type="EMBL" id="TLV16093.1"/>
    </source>
</evidence>
<protein>
    <submittedName>
        <fullName evidence="1">Uncharacterized protein</fullName>
    </submittedName>
</protein>
<name>A0A5R9LGF4_9ENTR</name>
<dbReference type="EMBL" id="VCHQ01000017">
    <property type="protein sequence ID" value="TLV16093.1"/>
    <property type="molecule type" value="Genomic_DNA"/>
</dbReference>
<gene>
    <name evidence="1" type="ORF">FE839_13750</name>
</gene>
<accession>A0A5R9LGF4</accession>
<dbReference type="AlphaFoldDB" id="A0A5R9LGF4"/>
<sequence>MKTFVKVDKRLTKGVKSHRNWPSTSTIKDAFCTAIFLFLPVKRCGVHLPVRAEGFSATLFWLSNAYVNIH</sequence>
<dbReference type="Proteomes" id="UP000307430">
    <property type="component" value="Unassembled WGS sequence"/>
</dbReference>
<keyword evidence="2" id="KW-1185">Reference proteome</keyword>
<organism evidence="1 2">
    <name type="scientific">Klebsiella indica</name>
    <dbReference type="NCBI Taxonomy" id="2582917"/>
    <lineage>
        <taxon>Bacteria</taxon>
        <taxon>Pseudomonadati</taxon>
        <taxon>Pseudomonadota</taxon>
        <taxon>Gammaproteobacteria</taxon>
        <taxon>Enterobacterales</taxon>
        <taxon>Enterobacteriaceae</taxon>
        <taxon>Klebsiella/Raoultella group</taxon>
        <taxon>Klebsiella</taxon>
    </lineage>
</organism>